<dbReference type="GO" id="GO:0042158">
    <property type="term" value="P:lipoprotein biosynthetic process"/>
    <property type="evidence" value="ECO:0007669"/>
    <property type="project" value="UniProtKB-UniRule"/>
</dbReference>
<keyword evidence="3 7" id="KW-0808">Transferase</keyword>
<dbReference type="GO" id="GO:0005886">
    <property type="term" value="C:plasma membrane"/>
    <property type="evidence" value="ECO:0007669"/>
    <property type="project" value="UniProtKB-SubCell"/>
</dbReference>
<dbReference type="HAMAP" id="MF_01147">
    <property type="entry name" value="Lgt"/>
    <property type="match status" value="1"/>
</dbReference>
<comment type="subcellular location">
    <subcellularLocation>
        <location evidence="7">Cell membrane</location>
        <topology evidence="7">Multi-pass membrane protein</topology>
    </subcellularLocation>
</comment>
<comment type="catalytic activity">
    <reaction evidence="7">
        <text>L-cysteinyl-[prolipoprotein] + a 1,2-diacyl-sn-glycero-3-phospho-(1'-sn-glycerol) = an S-1,2-diacyl-sn-glyceryl-L-cysteinyl-[prolipoprotein] + sn-glycerol 1-phosphate + H(+)</text>
        <dbReference type="Rhea" id="RHEA:56712"/>
        <dbReference type="Rhea" id="RHEA-COMP:14679"/>
        <dbReference type="Rhea" id="RHEA-COMP:14680"/>
        <dbReference type="ChEBI" id="CHEBI:15378"/>
        <dbReference type="ChEBI" id="CHEBI:29950"/>
        <dbReference type="ChEBI" id="CHEBI:57685"/>
        <dbReference type="ChEBI" id="CHEBI:64716"/>
        <dbReference type="ChEBI" id="CHEBI:140658"/>
        <dbReference type="EC" id="2.5.1.145"/>
    </reaction>
</comment>
<evidence type="ECO:0000256" key="7">
    <source>
        <dbReference type="HAMAP-Rule" id="MF_01147"/>
    </source>
</evidence>
<evidence type="ECO:0000256" key="1">
    <source>
        <dbReference type="ARBA" id="ARBA00007150"/>
    </source>
</evidence>
<feature type="binding site" evidence="7">
    <location>
        <position position="128"/>
    </location>
    <ligand>
        <name>a 1,2-diacyl-sn-glycero-3-phospho-(1'-sn-glycerol)</name>
        <dbReference type="ChEBI" id="CHEBI:64716"/>
    </ligand>
</feature>
<feature type="transmembrane region" description="Helical" evidence="7">
    <location>
        <begin position="43"/>
        <end position="65"/>
    </location>
</feature>
<keyword evidence="5 7" id="KW-1133">Transmembrane helix</keyword>
<comment type="similarity">
    <text evidence="1 7">Belongs to the Lgt family.</text>
</comment>
<dbReference type="PANTHER" id="PTHR30589">
    <property type="entry name" value="PROLIPOPROTEIN DIACYLGLYCERYL TRANSFERASE"/>
    <property type="match status" value="1"/>
</dbReference>
<keyword evidence="4 7" id="KW-0812">Transmembrane</keyword>
<evidence type="ECO:0000313" key="8">
    <source>
        <dbReference type="EMBL" id="CAA9509590.1"/>
    </source>
</evidence>
<comment type="caution">
    <text evidence="7">Lacks conserved residue(s) required for the propagation of feature annotation.</text>
</comment>
<evidence type="ECO:0000256" key="5">
    <source>
        <dbReference type="ARBA" id="ARBA00022989"/>
    </source>
</evidence>
<evidence type="ECO:0000256" key="3">
    <source>
        <dbReference type="ARBA" id="ARBA00022679"/>
    </source>
</evidence>
<dbReference type="AlphaFoldDB" id="A0A6J4SZN2"/>
<dbReference type="EC" id="2.5.1.145" evidence="7"/>
<feature type="transmembrane region" description="Helical" evidence="7">
    <location>
        <begin position="85"/>
        <end position="102"/>
    </location>
</feature>
<feature type="transmembrane region" description="Helical" evidence="7">
    <location>
        <begin position="12"/>
        <end position="31"/>
    </location>
</feature>
<protein>
    <recommendedName>
        <fullName evidence="7">Phosphatidylglycerol--prolipoprotein diacylglyceryl transferase</fullName>
        <ecNumber evidence="7">2.5.1.145</ecNumber>
    </recommendedName>
</protein>
<reference evidence="8" key="1">
    <citation type="submission" date="2020-02" db="EMBL/GenBank/DDBJ databases">
        <authorList>
            <person name="Meier V. D."/>
        </authorList>
    </citation>
    <scope>NUCLEOTIDE SEQUENCE</scope>
    <source>
        <strain evidence="8">AVDCRST_MAG13</strain>
    </source>
</reference>
<comment type="function">
    <text evidence="7">Catalyzes the transfer of the diacylglyceryl group from phosphatidylglycerol to the sulfhydryl group of the N-terminal cysteine of a prolipoprotein, the first step in the formation of mature lipoproteins.</text>
</comment>
<keyword evidence="6 7" id="KW-0472">Membrane</keyword>
<evidence type="ECO:0000256" key="4">
    <source>
        <dbReference type="ARBA" id="ARBA00022692"/>
    </source>
</evidence>
<dbReference type="EMBL" id="CADCVO010000435">
    <property type="protein sequence ID" value="CAA9509590.1"/>
    <property type="molecule type" value="Genomic_DNA"/>
</dbReference>
<feature type="transmembrane region" description="Helical" evidence="7">
    <location>
        <begin position="219"/>
        <end position="240"/>
    </location>
</feature>
<evidence type="ECO:0000256" key="6">
    <source>
        <dbReference type="ARBA" id="ARBA00023136"/>
    </source>
</evidence>
<accession>A0A6J4SZN2</accession>
<evidence type="ECO:0000256" key="2">
    <source>
        <dbReference type="ARBA" id="ARBA00022475"/>
    </source>
</evidence>
<sequence length="255" mass="26898">MQPEIDLFGIPIQTFGLMLALGFLASGLVAQRNFKERGEPADWAYEIIFAALVGGIVGARLWYLAEHLDELRDDPIGSLLSGSGLTWYGGALGGAACVLGWARWRGMPALAAADLAAVPLAIGYAVGRIGCQLAGDGDYGEPWDGPWAMAYPDGTVPTDVPVHPTPIYETLTMGLVAYGLWQLRGRLRPGAVFATYLVLAGLERFLVEFVRRNEATVAGLSTAQVFSLVLLAGGLGWLAALRGRPGGLAAAAASR</sequence>
<name>A0A6J4SZN2_9ACTN</name>
<comment type="pathway">
    <text evidence="7">Protein modification; lipoprotein biosynthesis (diacylglyceryl transfer).</text>
</comment>
<dbReference type="GO" id="GO:0008961">
    <property type="term" value="F:phosphatidylglycerol-prolipoprotein diacylglyceryl transferase activity"/>
    <property type="evidence" value="ECO:0007669"/>
    <property type="project" value="UniProtKB-UniRule"/>
</dbReference>
<keyword evidence="2 7" id="KW-1003">Cell membrane</keyword>
<dbReference type="InterPro" id="IPR001640">
    <property type="entry name" value="Lgt"/>
</dbReference>
<gene>
    <name evidence="7" type="primary">lgt</name>
    <name evidence="8" type="ORF">AVDCRST_MAG13-2734</name>
</gene>
<dbReference type="PANTHER" id="PTHR30589:SF0">
    <property type="entry name" value="PHOSPHATIDYLGLYCEROL--PROLIPOPROTEIN DIACYLGLYCERYL TRANSFERASE"/>
    <property type="match status" value="1"/>
</dbReference>
<proteinExistence type="inferred from homology"/>
<keyword evidence="8" id="KW-0449">Lipoprotein</keyword>
<dbReference type="UniPathway" id="UPA00664"/>
<organism evidence="8">
    <name type="scientific">uncultured Solirubrobacteraceae bacterium</name>
    <dbReference type="NCBI Taxonomy" id="1162706"/>
    <lineage>
        <taxon>Bacteria</taxon>
        <taxon>Bacillati</taxon>
        <taxon>Actinomycetota</taxon>
        <taxon>Thermoleophilia</taxon>
        <taxon>Solirubrobacterales</taxon>
        <taxon>Solirubrobacteraceae</taxon>
        <taxon>environmental samples</taxon>
    </lineage>
</organism>
<dbReference type="Pfam" id="PF01790">
    <property type="entry name" value="LGT"/>
    <property type="match status" value="1"/>
</dbReference>